<dbReference type="InterPro" id="IPR008143">
    <property type="entry name" value="Ala_DH/PNT_CS2"/>
</dbReference>
<evidence type="ECO:0000313" key="9">
    <source>
        <dbReference type="EMBL" id="MEI4769278.1"/>
    </source>
</evidence>
<evidence type="ECO:0000256" key="4">
    <source>
        <dbReference type="ARBA" id="ARBA00023002"/>
    </source>
</evidence>
<keyword evidence="4 6" id="KW-0560">Oxidoreductase</keyword>
<dbReference type="PIRSF" id="PIRSF000183">
    <property type="entry name" value="Alanine_dh"/>
    <property type="match status" value="1"/>
</dbReference>
<dbReference type="SUPFAM" id="SSF51735">
    <property type="entry name" value="NAD(P)-binding Rossmann-fold domains"/>
    <property type="match status" value="1"/>
</dbReference>
<feature type="domain" description="Alanine dehydrogenase/pyridine nucleotide transhydrogenase NAD(H)-binding" evidence="7">
    <location>
        <begin position="148"/>
        <end position="297"/>
    </location>
</feature>
<organism evidence="9 10">
    <name type="scientific">Psychrobacillus mangrovi</name>
    <dbReference type="NCBI Taxonomy" id="3117745"/>
    <lineage>
        <taxon>Bacteria</taxon>
        <taxon>Bacillati</taxon>
        <taxon>Bacillota</taxon>
        <taxon>Bacilli</taxon>
        <taxon>Bacillales</taxon>
        <taxon>Bacillaceae</taxon>
        <taxon>Psychrobacillus</taxon>
    </lineage>
</organism>
<evidence type="ECO:0000256" key="2">
    <source>
        <dbReference type="ARBA" id="ARBA00005689"/>
    </source>
</evidence>
<sequence>MRIGVPKETKNNENRVAMTPAGVVTLKLHNHEVIIETGAGLGSSFTDEDYIAAGATIVNTAQEAWNQEMVMKVKEPTHDEYNLIQEESILFTYLHLAPEEDLTKVLLDKKVTAIAYETVQLPNNSLPLLTPMSEVAGRMATQIGAQYLEKINGGKGILLGGVPGVPRAKVAVVGGGIAGTNAAHIAVGMGAQVTIIDLNPDRLRQLEDLFGSNVQTLISNPYNIGQAVKEADLVVGAVLIPGAKAPKLVTEEMIKSMSPGSVVIDIAIDQGGIFETSDRITTHDNPTYEKHGVVHYAVANMPGAVPRTSTMALTNATVPYALQIANKGYRQACLDNLALQKGINTLAGHVTFKAVAEAQDLPYVDVTTLLN</sequence>
<dbReference type="PANTHER" id="PTHR42795">
    <property type="entry name" value="ALANINE DEHYDROGENASE"/>
    <property type="match status" value="1"/>
</dbReference>
<dbReference type="InterPro" id="IPR036291">
    <property type="entry name" value="NAD(P)-bd_dom_sf"/>
</dbReference>
<evidence type="ECO:0000256" key="1">
    <source>
        <dbReference type="ARBA" id="ARBA00005206"/>
    </source>
</evidence>
<dbReference type="PROSITE" id="PS00837">
    <property type="entry name" value="ALADH_PNT_2"/>
    <property type="match status" value="1"/>
</dbReference>
<gene>
    <name evidence="9" type="primary">ald</name>
    <name evidence="9" type="ORF">WAX74_06420</name>
</gene>
<evidence type="ECO:0000256" key="5">
    <source>
        <dbReference type="ARBA" id="ARBA00023027"/>
    </source>
</evidence>
<dbReference type="NCBIfam" id="TIGR00518">
    <property type="entry name" value="alaDH"/>
    <property type="match status" value="1"/>
</dbReference>
<comment type="similarity">
    <text evidence="2 6">Belongs to the AlaDH/PNT family.</text>
</comment>
<comment type="caution">
    <text evidence="9">The sequence shown here is derived from an EMBL/GenBank/DDBJ whole genome shotgun (WGS) entry which is preliminary data.</text>
</comment>
<dbReference type="SUPFAM" id="SSF52283">
    <property type="entry name" value="Formate/glycerate dehydrogenase catalytic domain-like"/>
    <property type="match status" value="1"/>
</dbReference>
<evidence type="ECO:0000259" key="8">
    <source>
        <dbReference type="SMART" id="SM01003"/>
    </source>
</evidence>
<keyword evidence="5 6" id="KW-0520">NAD</keyword>
<dbReference type="EC" id="1.4.1.1" evidence="3 6"/>
<dbReference type="RefSeq" id="WP_336496839.1">
    <property type="nucleotide sequence ID" value="NZ_JBAWSY010000003.1"/>
</dbReference>
<dbReference type="SMART" id="SM01002">
    <property type="entry name" value="AlaDh_PNT_C"/>
    <property type="match status" value="1"/>
</dbReference>
<dbReference type="InterPro" id="IPR007886">
    <property type="entry name" value="AlaDH/PNT_N"/>
</dbReference>
<name>A0ABU8F2R4_9BACI</name>
<dbReference type="PANTHER" id="PTHR42795:SF1">
    <property type="entry name" value="ALANINE DEHYDROGENASE"/>
    <property type="match status" value="1"/>
</dbReference>
<dbReference type="Gene3D" id="3.40.50.720">
    <property type="entry name" value="NAD(P)-binding Rossmann-like Domain"/>
    <property type="match status" value="2"/>
</dbReference>
<dbReference type="Pfam" id="PF01262">
    <property type="entry name" value="AlaDh_PNT_C"/>
    <property type="match status" value="1"/>
</dbReference>
<dbReference type="InterPro" id="IPR008141">
    <property type="entry name" value="Ala_DH"/>
</dbReference>
<feature type="domain" description="Alanine dehydrogenase/pyridine nucleotide transhydrogenase N-terminal" evidence="8">
    <location>
        <begin position="4"/>
        <end position="136"/>
    </location>
</feature>
<keyword evidence="10" id="KW-1185">Reference proteome</keyword>
<evidence type="ECO:0000256" key="3">
    <source>
        <dbReference type="ARBA" id="ARBA00012897"/>
    </source>
</evidence>
<dbReference type="Proteomes" id="UP001364890">
    <property type="component" value="Unassembled WGS sequence"/>
</dbReference>
<dbReference type="InterPro" id="IPR007698">
    <property type="entry name" value="AlaDH/PNT_NAD(H)-bd"/>
</dbReference>
<evidence type="ECO:0000313" key="10">
    <source>
        <dbReference type="Proteomes" id="UP001364890"/>
    </source>
</evidence>
<comment type="catalytic activity">
    <reaction evidence="6">
        <text>L-alanine + NAD(+) + H2O = pyruvate + NH4(+) + NADH + H(+)</text>
        <dbReference type="Rhea" id="RHEA:18405"/>
        <dbReference type="ChEBI" id="CHEBI:15361"/>
        <dbReference type="ChEBI" id="CHEBI:15377"/>
        <dbReference type="ChEBI" id="CHEBI:15378"/>
        <dbReference type="ChEBI" id="CHEBI:28938"/>
        <dbReference type="ChEBI" id="CHEBI:57540"/>
        <dbReference type="ChEBI" id="CHEBI:57945"/>
        <dbReference type="ChEBI" id="CHEBI:57972"/>
        <dbReference type="EC" id="1.4.1.1"/>
    </reaction>
</comment>
<evidence type="ECO:0000259" key="7">
    <source>
        <dbReference type="SMART" id="SM01002"/>
    </source>
</evidence>
<dbReference type="EMBL" id="JBAWSY010000003">
    <property type="protein sequence ID" value="MEI4769278.1"/>
    <property type="molecule type" value="Genomic_DNA"/>
</dbReference>
<protein>
    <recommendedName>
        <fullName evidence="3 6">Alanine dehydrogenase</fullName>
        <ecNumber evidence="3 6">1.4.1.1</ecNumber>
    </recommendedName>
</protein>
<evidence type="ECO:0000256" key="6">
    <source>
        <dbReference type="PIRNR" id="PIRNR000183"/>
    </source>
</evidence>
<reference evidence="9 10" key="1">
    <citation type="submission" date="2024-01" db="EMBL/GenBank/DDBJ databases">
        <title>Seven novel Bacillus-like species.</title>
        <authorList>
            <person name="Liu G."/>
        </authorList>
    </citation>
    <scope>NUCLEOTIDE SEQUENCE [LARGE SCALE GENOMIC DNA]</scope>
    <source>
        <strain evidence="9 10">FJAT-51614</strain>
    </source>
</reference>
<accession>A0ABU8F2R4</accession>
<dbReference type="GO" id="GO:0000286">
    <property type="term" value="F:alanine dehydrogenase activity"/>
    <property type="evidence" value="ECO:0007669"/>
    <property type="project" value="UniProtKB-EC"/>
</dbReference>
<dbReference type="CDD" id="cd05305">
    <property type="entry name" value="L-AlaDH"/>
    <property type="match status" value="1"/>
</dbReference>
<proteinExistence type="inferred from homology"/>
<dbReference type="Pfam" id="PF05222">
    <property type="entry name" value="AlaDh_PNT_N"/>
    <property type="match status" value="1"/>
</dbReference>
<comment type="pathway">
    <text evidence="1">Amino-acid degradation; L-alanine degradation via dehydrogenase pathway; NH(3) and pyruvate from L-alanine: step 1/1.</text>
</comment>
<dbReference type="SMART" id="SM01003">
    <property type="entry name" value="AlaDh_PNT_N"/>
    <property type="match status" value="1"/>
</dbReference>